<dbReference type="Gene3D" id="3.40.1350.10">
    <property type="match status" value="1"/>
</dbReference>
<dbReference type="RefSeq" id="WP_135496274.1">
    <property type="nucleotide sequence ID" value="NZ_SRLD01000004.1"/>
</dbReference>
<proteinExistence type="predicted"/>
<evidence type="ECO:0000313" key="1">
    <source>
        <dbReference type="EMBL" id="TGE19263.1"/>
    </source>
</evidence>
<dbReference type="GO" id="GO:0003676">
    <property type="term" value="F:nucleic acid binding"/>
    <property type="evidence" value="ECO:0007669"/>
    <property type="project" value="InterPro"/>
</dbReference>
<evidence type="ECO:0000313" key="2">
    <source>
        <dbReference type="Proteomes" id="UP000297739"/>
    </source>
</evidence>
<dbReference type="EMBL" id="SRLD01000004">
    <property type="protein sequence ID" value="TGE19263.1"/>
    <property type="molecule type" value="Genomic_DNA"/>
</dbReference>
<dbReference type="AlphaFoldDB" id="A0A4Z0PQ89"/>
<dbReference type="OrthoDB" id="6997828at2"/>
<gene>
    <name evidence="1" type="ORF">E5J99_03215</name>
</gene>
<dbReference type="Proteomes" id="UP000297739">
    <property type="component" value="Unassembled WGS sequence"/>
</dbReference>
<accession>A0A4Z0PQ89</accession>
<dbReference type="InterPro" id="IPR011856">
    <property type="entry name" value="tRNA_endonuc-like_dom_sf"/>
</dbReference>
<comment type="caution">
    <text evidence="1">The sequence shown here is derived from an EMBL/GenBank/DDBJ whole genome shotgun (WGS) entry which is preliminary data.</text>
</comment>
<reference evidence="1 2" key="1">
    <citation type="submission" date="2019-04" db="EMBL/GenBank/DDBJ databases">
        <authorList>
            <person name="Feng G."/>
            <person name="Zhang J."/>
            <person name="Zhu H."/>
        </authorList>
    </citation>
    <scope>NUCLEOTIDE SEQUENCE [LARGE SCALE GENOMIC DNA]</scope>
    <source>
        <strain evidence="1 2">JCM 17223</strain>
    </source>
</reference>
<keyword evidence="2" id="KW-1185">Reference proteome</keyword>
<name>A0A4Z0PQ89_9BACT</name>
<protein>
    <submittedName>
        <fullName evidence="1">DUF4365 domain-containing protein</fullName>
    </submittedName>
</protein>
<sequence>MNAEYDWARLNPLQVGRFAEYFIKMKCALYAFDIYSSEVDDKGIDFILRVDASSYYDIQVKSIRSNGYIFFPKWNFTPRHNLYAAVVVLVQGQEPDCYLIPSMAWANENALFRNRDYGEGLKSKPEWGLNISQKNMPLLGEYSFANVVPTLRKSTDFDE</sequence>
<organism evidence="1 2">
    <name type="scientific">Hymenobacter elongatus</name>
    <dbReference type="NCBI Taxonomy" id="877208"/>
    <lineage>
        <taxon>Bacteria</taxon>
        <taxon>Pseudomonadati</taxon>
        <taxon>Bacteroidota</taxon>
        <taxon>Cytophagia</taxon>
        <taxon>Cytophagales</taxon>
        <taxon>Hymenobacteraceae</taxon>
        <taxon>Hymenobacter</taxon>
    </lineage>
</organism>